<gene>
    <name evidence="10" type="ORF">EDC44_1173</name>
</gene>
<evidence type="ECO:0000313" key="11">
    <source>
        <dbReference type="Proteomes" id="UP000295763"/>
    </source>
</evidence>
<name>A0A4V2T1H8_9PAST</name>
<comment type="caution">
    <text evidence="10">The sequence shown here is derived from an EMBL/GenBank/DDBJ whole genome shotgun (WGS) entry which is preliminary data.</text>
</comment>
<accession>A0A4V2T1H8</accession>
<evidence type="ECO:0000256" key="2">
    <source>
        <dbReference type="ARBA" id="ARBA00009474"/>
    </source>
</evidence>
<keyword evidence="4" id="KW-1003">Cell membrane</keyword>
<feature type="transmembrane region" description="Helical" evidence="9">
    <location>
        <begin position="64"/>
        <end position="85"/>
    </location>
</feature>
<dbReference type="OrthoDB" id="7066670at2"/>
<dbReference type="NCBIfam" id="NF002493">
    <property type="entry name" value="PRK01816.1"/>
    <property type="match status" value="1"/>
</dbReference>
<evidence type="ECO:0000256" key="7">
    <source>
        <dbReference type="ARBA" id="ARBA00022989"/>
    </source>
</evidence>
<reference evidence="10 11" key="1">
    <citation type="submission" date="2019-03" db="EMBL/GenBank/DDBJ databases">
        <title>Genomic Encyclopedia of Type Strains, Phase IV (KMG-IV): sequencing the most valuable type-strain genomes for metagenomic binning, comparative biology and taxonomic classification.</title>
        <authorList>
            <person name="Goeker M."/>
        </authorList>
    </citation>
    <scope>NUCLEOTIDE SEQUENCE [LARGE SCALE GENOMIC DNA]</scope>
    <source>
        <strain evidence="10 11">DSM 28404</strain>
    </source>
</reference>
<dbReference type="Pfam" id="PF04217">
    <property type="entry name" value="DUF412"/>
    <property type="match status" value="1"/>
</dbReference>
<evidence type="ECO:0000256" key="8">
    <source>
        <dbReference type="ARBA" id="ARBA00023136"/>
    </source>
</evidence>
<evidence type="ECO:0000256" key="9">
    <source>
        <dbReference type="SAM" id="Phobius"/>
    </source>
</evidence>
<keyword evidence="5" id="KW-0997">Cell inner membrane</keyword>
<evidence type="ECO:0000256" key="3">
    <source>
        <dbReference type="ARBA" id="ARBA00018831"/>
    </source>
</evidence>
<dbReference type="AlphaFoldDB" id="A0A4V2T1H8"/>
<organism evidence="10 11">
    <name type="scientific">Cricetibacter osteomyelitidis</name>
    <dbReference type="NCBI Taxonomy" id="1521931"/>
    <lineage>
        <taxon>Bacteria</taxon>
        <taxon>Pseudomonadati</taxon>
        <taxon>Pseudomonadota</taxon>
        <taxon>Gammaproteobacteria</taxon>
        <taxon>Pasteurellales</taxon>
        <taxon>Pasteurellaceae</taxon>
        <taxon>Cricetibacter</taxon>
    </lineage>
</organism>
<evidence type="ECO:0000256" key="6">
    <source>
        <dbReference type="ARBA" id="ARBA00022692"/>
    </source>
</evidence>
<feature type="transmembrane region" description="Helical" evidence="9">
    <location>
        <begin position="38"/>
        <end position="58"/>
    </location>
</feature>
<keyword evidence="7 9" id="KW-1133">Transmembrane helix</keyword>
<evidence type="ECO:0000313" key="10">
    <source>
        <dbReference type="EMBL" id="TCP93503.1"/>
    </source>
</evidence>
<keyword evidence="11" id="KW-1185">Reference proteome</keyword>
<keyword evidence="8 9" id="KW-0472">Membrane</keyword>
<dbReference type="Proteomes" id="UP000295763">
    <property type="component" value="Unassembled WGS sequence"/>
</dbReference>
<proteinExistence type="inferred from homology"/>
<dbReference type="InterPro" id="IPR007334">
    <property type="entry name" value="UPF0208"/>
</dbReference>
<dbReference type="GO" id="GO:0005886">
    <property type="term" value="C:plasma membrane"/>
    <property type="evidence" value="ECO:0007669"/>
    <property type="project" value="UniProtKB-SubCell"/>
</dbReference>
<sequence length="146" mass="16939">MSFFHTLKQGQLYLNTWPQVAKLGMIFPENRIIKSTKFAQRIMPFVAVFSICWWVLFGKGMNDLSAMVITAVFALCIPFQDLYWLGKRANKSLPTQSAVWFDKISEQLKAKNIALPQVQTTPNYLDFARILKLAEQKLEQSFWDEL</sequence>
<evidence type="ECO:0000256" key="4">
    <source>
        <dbReference type="ARBA" id="ARBA00022475"/>
    </source>
</evidence>
<dbReference type="EMBL" id="SLYB01000017">
    <property type="protein sequence ID" value="TCP93503.1"/>
    <property type="molecule type" value="Genomic_DNA"/>
</dbReference>
<evidence type="ECO:0000256" key="5">
    <source>
        <dbReference type="ARBA" id="ARBA00022519"/>
    </source>
</evidence>
<dbReference type="RefSeq" id="WP_131977369.1">
    <property type="nucleotide sequence ID" value="NZ_SLYB01000017.1"/>
</dbReference>
<protein>
    <recommendedName>
        <fullName evidence="3">UPF0208 membrane protein YfbV</fullName>
    </recommendedName>
</protein>
<comment type="similarity">
    <text evidence="2">Belongs to the UPF0208 family.</text>
</comment>
<comment type="subcellular location">
    <subcellularLocation>
        <location evidence="1">Cell inner membrane</location>
        <topology evidence="1">Multi-pass membrane protein</topology>
    </subcellularLocation>
</comment>
<keyword evidence="6 9" id="KW-0812">Transmembrane</keyword>
<evidence type="ECO:0000256" key="1">
    <source>
        <dbReference type="ARBA" id="ARBA00004429"/>
    </source>
</evidence>